<protein>
    <submittedName>
        <fullName evidence="2">TonB-dependent receptor</fullName>
    </submittedName>
</protein>
<keyword evidence="1" id="KW-0812">Transmembrane</keyword>
<organism evidence="2 3">
    <name type="scientific">Wenzhouxiangella limi</name>
    <dbReference type="NCBI Taxonomy" id="2707351"/>
    <lineage>
        <taxon>Bacteria</taxon>
        <taxon>Pseudomonadati</taxon>
        <taxon>Pseudomonadota</taxon>
        <taxon>Gammaproteobacteria</taxon>
        <taxon>Chromatiales</taxon>
        <taxon>Wenzhouxiangellaceae</taxon>
        <taxon>Wenzhouxiangella</taxon>
    </lineage>
</organism>
<evidence type="ECO:0000256" key="1">
    <source>
        <dbReference type="SAM" id="Phobius"/>
    </source>
</evidence>
<proteinExistence type="predicted"/>
<dbReference type="Proteomes" id="UP000484885">
    <property type="component" value="Unassembled WGS sequence"/>
</dbReference>
<keyword evidence="1" id="KW-0472">Membrane</keyword>
<reference evidence="2 3" key="1">
    <citation type="submission" date="2020-02" db="EMBL/GenBank/DDBJ databases">
        <authorList>
            <person name="Zhang X.-Y."/>
        </authorList>
    </citation>
    <scope>NUCLEOTIDE SEQUENCE [LARGE SCALE GENOMIC DNA]</scope>
    <source>
        <strain evidence="2 3">C33</strain>
    </source>
</reference>
<evidence type="ECO:0000313" key="2">
    <source>
        <dbReference type="EMBL" id="NDY94866.1"/>
    </source>
</evidence>
<sequence>MNTRTDRLHLLGALAYATGGLGLGIYMAASHDHSQAVAHAHLMLVGFLLSFAYAVIGRLWLGPRPALLSGLQLAGHHLGVFGLIGGLLLLYGGAAPSDRLEPVLASASILVLASLVLMSAMVVHAGRANRAAPAAELVIE</sequence>
<keyword evidence="2" id="KW-0675">Receptor</keyword>
<dbReference type="RefSeq" id="WP_164210247.1">
    <property type="nucleotide sequence ID" value="NZ_JAAGSC010000031.1"/>
</dbReference>
<accession>A0A845V0Q9</accession>
<keyword evidence="3" id="KW-1185">Reference proteome</keyword>
<comment type="caution">
    <text evidence="2">The sequence shown here is derived from an EMBL/GenBank/DDBJ whole genome shotgun (WGS) entry which is preliminary data.</text>
</comment>
<dbReference type="AlphaFoldDB" id="A0A845V0Q9"/>
<dbReference type="EMBL" id="JAAGSC010000031">
    <property type="protein sequence ID" value="NDY94866.1"/>
    <property type="molecule type" value="Genomic_DNA"/>
</dbReference>
<feature type="transmembrane region" description="Helical" evidence="1">
    <location>
        <begin position="7"/>
        <end position="29"/>
    </location>
</feature>
<feature type="transmembrane region" description="Helical" evidence="1">
    <location>
        <begin position="73"/>
        <end position="91"/>
    </location>
</feature>
<name>A0A845V0Q9_9GAMM</name>
<feature type="transmembrane region" description="Helical" evidence="1">
    <location>
        <begin position="103"/>
        <end position="123"/>
    </location>
</feature>
<gene>
    <name evidence="2" type="ORF">G3I74_03880</name>
</gene>
<feature type="transmembrane region" description="Helical" evidence="1">
    <location>
        <begin position="41"/>
        <end position="61"/>
    </location>
</feature>
<evidence type="ECO:0000313" key="3">
    <source>
        <dbReference type="Proteomes" id="UP000484885"/>
    </source>
</evidence>
<keyword evidence="1" id="KW-1133">Transmembrane helix</keyword>